<proteinExistence type="predicted"/>
<dbReference type="RefSeq" id="WP_257595156.1">
    <property type="nucleotide sequence ID" value="NZ_JANKHH010000003.1"/>
</dbReference>
<comment type="caution">
    <text evidence="1">The sequence shown here is derived from an EMBL/GenBank/DDBJ whole genome shotgun (WGS) entry which is preliminary data.</text>
</comment>
<accession>A0ABT1XSH1</accession>
<gene>
    <name evidence="1" type="ORF">NSO95_05480</name>
</gene>
<evidence type="ECO:0000313" key="2">
    <source>
        <dbReference type="Proteomes" id="UP001206067"/>
    </source>
</evidence>
<dbReference type="EMBL" id="JANKHH010000003">
    <property type="protein sequence ID" value="MCR2833387.1"/>
    <property type="molecule type" value="Genomic_DNA"/>
</dbReference>
<protein>
    <submittedName>
        <fullName evidence="1">Uncharacterized protein</fullName>
    </submittedName>
</protein>
<sequence length="96" mass="10119">MSMIFGLSAALPLLLAGANVETKWREDGTVWISATVEIDDPEDAFEKGGKALEEAAVAACGDKGKPREVEEPKLNAMGYTPKGKMQVTLSAAYACG</sequence>
<organism evidence="1 2">
    <name type="scientific">Parerythrobacter lacustris</name>
    <dbReference type="NCBI Taxonomy" id="2969984"/>
    <lineage>
        <taxon>Bacteria</taxon>
        <taxon>Pseudomonadati</taxon>
        <taxon>Pseudomonadota</taxon>
        <taxon>Alphaproteobacteria</taxon>
        <taxon>Sphingomonadales</taxon>
        <taxon>Erythrobacteraceae</taxon>
        <taxon>Parerythrobacter</taxon>
    </lineage>
</organism>
<keyword evidence="2" id="KW-1185">Reference proteome</keyword>
<dbReference type="Proteomes" id="UP001206067">
    <property type="component" value="Unassembled WGS sequence"/>
</dbReference>
<evidence type="ECO:0000313" key="1">
    <source>
        <dbReference type="EMBL" id="MCR2833387.1"/>
    </source>
</evidence>
<name>A0ABT1XSH1_9SPHN</name>
<reference evidence="1 2" key="1">
    <citation type="submission" date="2022-08" db="EMBL/GenBank/DDBJ databases">
        <title>Polyphasic taxonomy analysis of Qipengyuania sp.RS5-5.</title>
        <authorList>
            <person name="Xamxidin M."/>
            <person name="Wu M."/>
        </authorList>
    </citation>
    <scope>NUCLEOTIDE SEQUENCE [LARGE SCALE GENOMIC DNA]</scope>
    <source>
        <strain evidence="1 2">RS5-5</strain>
    </source>
</reference>